<organism evidence="1 2">
    <name type="scientific">Dendrobium nobile</name>
    <name type="common">Orchid</name>
    <dbReference type="NCBI Taxonomy" id="94219"/>
    <lineage>
        <taxon>Eukaryota</taxon>
        <taxon>Viridiplantae</taxon>
        <taxon>Streptophyta</taxon>
        <taxon>Embryophyta</taxon>
        <taxon>Tracheophyta</taxon>
        <taxon>Spermatophyta</taxon>
        <taxon>Magnoliopsida</taxon>
        <taxon>Liliopsida</taxon>
        <taxon>Asparagales</taxon>
        <taxon>Orchidaceae</taxon>
        <taxon>Epidendroideae</taxon>
        <taxon>Malaxideae</taxon>
        <taxon>Dendrobiinae</taxon>
        <taxon>Dendrobium</taxon>
    </lineage>
</organism>
<proteinExistence type="predicted"/>
<accession>A0A8T3CE77</accession>
<comment type="caution">
    <text evidence="1">The sequence shown here is derived from an EMBL/GenBank/DDBJ whole genome shotgun (WGS) entry which is preliminary data.</text>
</comment>
<reference evidence="1" key="1">
    <citation type="journal article" date="2022" name="Front. Genet.">
        <title>Chromosome-Scale Assembly of the Dendrobium nobile Genome Provides Insights Into the Molecular Mechanism of the Biosynthesis of the Medicinal Active Ingredient of Dendrobium.</title>
        <authorList>
            <person name="Xu Q."/>
            <person name="Niu S.-C."/>
            <person name="Li K.-L."/>
            <person name="Zheng P.-J."/>
            <person name="Zhang X.-J."/>
            <person name="Jia Y."/>
            <person name="Liu Y."/>
            <person name="Niu Y.-X."/>
            <person name="Yu L.-H."/>
            <person name="Chen D.-F."/>
            <person name="Zhang G.-Q."/>
        </authorList>
    </citation>
    <scope>NUCLEOTIDE SEQUENCE</scope>
    <source>
        <tissue evidence="1">Leaf</tissue>
    </source>
</reference>
<name>A0A8T3CE77_DENNO</name>
<keyword evidence="2" id="KW-1185">Reference proteome</keyword>
<sequence>MQIHIRENALSLQYTLCTSQHKYILQDSSTLPSKNIILYFSIFTSPKYTHFTFQNMHTFHFHNLYISHSITHTLHF</sequence>
<gene>
    <name evidence="1" type="ORF">KFK09_000258</name>
</gene>
<evidence type="ECO:0000313" key="1">
    <source>
        <dbReference type="EMBL" id="KAI0530710.1"/>
    </source>
</evidence>
<protein>
    <submittedName>
        <fullName evidence="1">Uncharacterized protein</fullName>
    </submittedName>
</protein>
<dbReference type="EMBL" id="JAGYWB010000001">
    <property type="protein sequence ID" value="KAI0530710.1"/>
    <property type="molecule type" value="Genomic_DNA"/>
</dbReference>
<dbReference type="AlphaFoldDB" id="A0A8T3CE77"/>
<evidence type="ECO:0000313" key="2">
    <source>
        <dbReference type="Proteomes" id="UP000829196"/>
    </source>
</evidence>
<dbReference type="Proteomes" id="UP000829196">
    <property type="component" value="Unassembled WGS sequence"/>
</dbReference>